<dbReference type="InterPro" id="IPR035979">
    <property type="entry name" value="RBD_domain_sf"/>
</dbReference>
<dbReference type="InterPro" id="IPR000504">
    <property type="entry name" value="RRM_dom"/>
</dbReference>
<dbReference type="AlphaFoldDB" id="A0A087HH90"/>
<feature type="region of interest" description="Disordered" evidence="5">
    <location>
        <begin position="1"/>
        <end position="28"/>
    </location>
</feature>
<dbReference type="SUPFAM" id="SSF54928">
    <property type="entry name" value="RNA-binding domain, RBD"/>
    <property type="match status" value="1"/>
</dbReference>
<evidence type="ECO:0000259" key="6">
    <source>
        <dbReference type="PROSITE" id="PS50102"/>
    </source>
</evidence>
<dbReference type="PANTHER" id="PTHR23236:SF119">
    <property type="entry name" value="NUCLEAR RNA-BINDING PROTEIN SART-3"/>
    <property type="match status" value="1"/>
</dbReference>
<keyword evidence="2 3" id="KW-0694">RNA-binding</keyword>
<feature type="domain" description="RRM" evidence="6">
    <location>
        <begin position="236"/>
        <end position="315"/>
    </location>
</feature>
<dbReference type="InterPro" id="IPR012677">
    <property type="entry name" value="Nucleotide-bd_a/b_plait_sf"/>
</dbReference>
<keyword evidence="1" id="KW-0677">Repeat</keyword>
<name>A0A087HH90_ARAAL</name>
<dbReference type="OrthoDB" id="4726at2759"/>
<reference evidence="8" key="1">
    <citation type="journal article" date="2015" name="Nat. Plants">
        <title>Genome expansion of Arabis alpina linked with retrotransposition and reduced symmetric DNA methylation.</title>
        <authorList>
            <person name="Willing E.M."/>
            <person name="Rawat V."/>
            <person name="Mandakova T."/>
            <person name="Maumus F."/>
            <person name="James G.V."/>
            <person name="Nordstroem K.J."/>
            <person name="Becker C."/>
            <person name="Warthmann N."/>
            <person name="Chica C."/>
            <person name="Szarzynska B."/>
            <person name="Zytnicki M."/>
            <person name="Albani M.C."/>
            <person name="Kiefer C."/>
            <person name="Bergonzi S."/>
            <person name="Castaings L."/>
            <person name="Mateos J.L."/>
            <person name="Berns M.C."/>
            <person name="Bujdoso N."/>
            <person name="Piofczyk T."/>
            <person name="de Lorenzo L."/>
            <person name="Barrero-Sicilia C."/>
            <person name="Mateos I."/>
            <person name="Piednoel M."/>
            <person name="Hagmann J."/>
            <person name="Chen-Min-Tao R."/>
            <person name="Iglesias-Fernandez R."/>
            <person name="Schuster S.C."/>
            <person name="Alonso-Blanco C."/>
            <person name="Roudier F."/>
            <person name="Carbonero P."/>
            <person name="Paz-Ares J."/>
            <person name="Davis S.J."/>
            <person name="Pecinka A."/>
            <person name="Quesneville H."/>
            <person name="Colot V."/>
            <person name="Lysak M.A."/>
            <person name="Weigel D."/>
            <person name="Coupland G."/>
            <person name="Schneeberger K."/>
        </authorList>
    </citation>
    <scope>NUCLEOTIDE SEQUENCE [LARGE SCALE GENOMIC DNA]</scope>
    <source>
        <strain evidence="8">cv. Pajares</strain>
    </source>
</reference>
<evidence type="ECO:0000313" key="7">
    <source>
        <dbReference type="EMBL" id="KFK41492.1"/>
    </source>
</evidence>
<dbReference type="Pfam" id="PF00076">
    <property type="entry name" value="RRM_1"/>
    <property type="match status" value="1"/>
</dbReference>
<evidence type="ECO:0000256" key="3">
    <source>
        <dbReference type="PROSITE-ProRule" id="PRU00176"/>
    </source>
</evidence>
<feature type="compositionally biased region" description="Basic and acidic residues" evidence="5">
    <location>
        <begin position="106"/>
        <end position="117"/>
    </location>
</feature>
<dbReference type="Gene3D" id="3.30.70.330">
    <property type="match status" value="1"/>
</dbReference>
<dbReference type="Gramene" id="KFK41492">
    <property type="protein sequence ID" value="KFK41492"/>
    <property type="gene ID" value="AALP_AA2G137300"/>
</dbReference>
<protein>
    <recommendedName>
        <fullName evidence="6">RRM domain-containing protein</fullName>
    </recommendedName>
</protein>
<evidence type="ECO:0000256" key="1">
    <source>
        <dbReference type="ARBA" id="ARBA00022737"/>
    </source>
</evidence>
<evidence type="ECO:0000256" key="4">
    <source>
        <dbReference type="SAM" id="Coils"/>
    </source>
</evidence>
<dbReference type="GO" id="GO:0003723">
    <property type="term" value="F:RNA binding"/>
    <property type="evidence" value="ECO:0007669"/>
    <property type="project" value="UniProtKB-UniRule"/>
</dbReference>
<evidence type="ECO:0000313" key="8">
    <source>
        <dbReference type="Proteomes" id="UP000029120"/>
    </source>
</evidence>
<sequence length="317" mass="34504">MNIFKRSKPETALETEVDMKKQKQTSQDLNDIKETLTRLADRLEQIEAKVELVATKADLIESKVDLFVSKVDLLATKADLQAALISPAGKQVLDLNKAAKEEDETDSKNTPKKKTDGGSRSPWSSFHFGDAKNTTKKESDGGIGGSLPYYDFGDDTDTKNSPFSSNSDFGGDTYTEDSCFSPRLGFGGSGGRFSSSFGFNDVNSGGLFPFGLPANTDSKNSLFSSKFCEGDSGDDQTIIAKEFDYWLPEDDIKKALSKHFTSCGEITSVVVPTDPKTGATKGYAYIQIKEGVEKALKLNGSEMGGCNLVVERLYLYL</sequence>
<dbReference type="PANTHER" id="PTHR23236">
    <property type="entry name" value="EUKARYOTIC TRANSLATION INITIATION FACTOR 4B/4H"/>
    <property type="match status" value="1"/>
</dbReference>
<gene>
    <name evidence="7" type="ordered locus">AALP_Aa2g137300</name>
</gene>
<keyword evidence="8" id="KW-1185">Reference proteome</keyword>
<dbReference type="SMART" id="SM00360">
    <property type="entry name" value="RRM"/>
    <property type="match status" value="1"/>
</dbReference>
<evidence type="ECO:0000256" key="5">
    <source>
        <dbReference type="SAM" id="MobiDB-lite"/>
    </source>
</evidence>
<proteinExistence type="predicted"/>
<evidence type="ECO:0000256" key="2">
    <source>
        <dbReference type="ARBA" id="ARBA00022884"/>
    </source>
</evidence>
<keyword evidence="4" id="KW-0175">Coiled coil</keyword>
<dbReference type="PROSITE" id="PS50102">
    <property type="entry name" value="RRM"/>
    <property type="match status" value="1"/>
</dbReference>
<feature type="compositionally biased region" description="Basic and acidic residues" evidence="5">
    <location>
        <begin position="7"/>
        <end position="21"/>
    </location>
</feature>
<feature type="compositionally biased region" description="Basic and acidic residues" evidence="5">
    <location>
        <begin position="129"/>
        <end position="140"/>
    </location>
</feature>
<organism evidence="7 8">
    <name type="scientific">Arabis alpina</name>
    <name type="common">Alpine rock-cress</name>
    <dbReference type="NCBI Taxonomy" id="50452"/>
    <lineage>
        <taxon>Eukaryota</taxon>
        <taxon>Viridiplantae</taxon>
        <taxon>Streptophyta</taxon>
        <taxon>Embryophyta</taxon>
        <taxon>Tracheophyta</taxon>
        <taxon>Spermatophyta</taxon>
        <taxon>Magnoliopsida</taxon>
        <taxon>eudicotyledons</taxon>
        <taxon>Gunneridae</taxon>
        <taxon>Pentapetalae</taxon>
        <taxon>rosids</taxon>
        <taxon>malvids</taxon>
        <taxon>Brassicales</taxon>
        <taxon>Brassicaceae</taxon>
        <taxon>Arabideae</taxon>
        <taxon>Arabis</taxon>
    </lineage>
</organism>
<feature type="coiled-coil region" evidence="4">
    <location>
        <begin position="29"/>
        <end position="56"/>
    </location>
</feature>
<feature type="region of interest" description="Disordered" evidence="5">
    <location>
        <begin position="98"/>
        <end position="142"/>
    </location>
</feature>
<dbReference type="eggNOG" id="KOG4210">
    <property type="taxonomic scope" value="Eukaryota"/>
</dbReference>
<dbReference type="EMBL" id="CM002870">
    <property type="protein sequence ID" value="KFK41492.1"/>
    <property type="molecule type" value="Genomic_DNA"/>
</dbReference>
<dbReference type="Proteomes" id="UP000029120">
    <property type="component" value="Chromosome 2"/>
</dbReference>
<accession>A0A087HH90</accession>